<evidence type="ECO:0000313" key="1">
    <source>
        <dbReference type="EMBL" id="KZT50681.1"/>
    </source>
</evidence>
<proteinExistence type="predicted"/>
<accession>A0A165CEX8</accession>
<dbReference type="STRING" id="1353952.A0A165CEX8"/>
<dbReference type="Gene3D" id="3.30.70.100">
    <property type="match status" value="1"/>
</dbReference>
<dbReference type="AlphaFoldDB" id="A0A165CEX8"/>
<gene>
    <name evidence="1" type="ORF">CALCODRAFT_444245</name>
</gene>
<dbReference type="OrthoDB" id="9981546at2759"/>
<dbReference type="PANTHER" id="PTHR34389">
    <property type="entry name" value="L-RHAMNOSE MUTAROTASE"/>
    <property type="match status" value="1"/>
</dbReference>
<dbReference type="Pfam" id="PF05336">
    <property type="entry name" value="rhaM"/>
    <property type="match status" value="1"/>
</dbReference>
<keyword evidence="2" id="KW-1185">Reference proteome</keyword>
<sequence>MADCAPETKTSEGKRVCQVIKLRKEHAEEYKRIHASVWPGVLAALRRAHIVDYSIHLLSSPPYPSLPGEELAGLLIATFKYVGSNWEGDMRAVAEDEETRRWWGVTDGMQASFVKGAEGSEAGEWWTDCEEVFRFEG</sequence>
<protein>
    <submittedName>
        <fullName evidence="1">Rhamnose mutarotase</fullName>
    </submittedName>
</protein>
<organism evidence="1 2">
    <name type="scientific">Calocera cornea HHB12733</name>
    <dbReference type="NCBI Taxonomy" id="1353952"/>
    <lineage>
        <taxon>Eukaryota</taxon>
        <taxon>Fungi</taxon>
        <taxon>Dikarya</taxon>
        <taxon>Basidiomycota</taxon>
        <taxon>Agaricomycotina</taxon>
        <taxon>Dacrymycetes</taxon>
        <taxon>Dacrymycetales</taxon>
        <taxon>Dacrymycetaceae</taxon>
        <taxon>Calocera</taxon>
    </lineage>
</organism>
<dbReference type="EMBL" id="KV424152">
    <property type="protein sequence ID" value="KZT50681.1"/>
    <property type="molecule type" value="Genomic_DNA"/>
</dbReference>
<dbReference type="InParanoid" id="A0A165CEX8"/>
<dbReference type="Proteomes" id="UP000076842">
    <property type="component" value="Unassembled WGS sequence"/>
</dbReference>
<dbReference type="GO" id="GO:0016857">
    <property type="term" value="F:racemase and epimerase activity, acting on carbohydrates and derivatives"/>
    <property type="evidence" value="ECO:0007669"/>
    <property type="project" value="InterPro"/>
</dbReference>
<dbReference type="SUPFAM" id="SSF54909">
    <property type="entry name" value="Dimeric alpha+beta barrel"/>
    <property type="match status" value="1"/>
</dbReference>
<name>A0A165CEX8_9BASI</name>
<evidence type="ECO:0000313" key="2">
    <source>
        <dbReference type="Proteomes" id="UP000076842"/>
    </source>
</evidence>
<reference evidence="1 2" key="1">
    <citation type="journal article" date="2016" name="Mol. Biol. Evol.">
        <title>Comparative Genomics of Early-Diverging Mushroom-Forming Fungi Provides Insights into the Origins of Lignocellulose Decay Capabilities.</title>
        <authorList>
            <person name="Nagy L.G."/>
            <person name="Riley R."/>
            <person name="Tritt A."/>
            <person name="Adam C."/>
            <person name="Daum C."/>
            <person name="Floudas D."/>
            <person name="Sun H."/>
            <person name="Yadav J.S."/>
            <person name="Pangilinan J."/>
            <person name="Larsson K.H."/>
            <person name="Matsuura K."/>
            <person name="Barry K."/>
            <person name="Labutti K."/>
            <person name="Kuo R."/>
            <person name="Ohm R.A."/>
            <person name="Bhattacharya S.S."/>
            <person name="Shirouzu T."/>
            <person name="Yoshinaga Y."/>
            <person name="Martin F.M."/>
            <person name="Grigoriev I.V."/>
            <person name="Hibbett D.S."/>
        </authorList>
    </citation>
    <scope>NUCLEOTIDE SEQUENCE [LARGE SCALE GENOMIC DNA]</scope>
    <source>
        <strain evidence="1 2">HHB12733</strain>
    </source>
</reference>
<dbReference type="InterPro" id="IPR011008">
    <property type="entry name" value="Dimeric_a/b-barrel"/>
</dbReference>
<dbReference type="InterPro" id="IPR008000">
    <property type="entry name" value="Rham/fucose_mutarotase"/>
</dbReference>
<dbReference type="PANTHER" id="PTHR34389:SF2">
    <property type="entry name" value="L-RHAMNOSE MUTAROTASE"/>
    <property type="match status" value="1"/>
</dbReference>